<accession>A0A2T7T8C3</accession>
<reference evidence="2" key="1">
    <citation type="submission" date="2013-12" db="EMBL/GenBank/DDBJ databases">
        <title>Annotated genome of Streptomyces scopuliridis.</title>
        <authorList>
            <person name="Olson J.B."/>
        </authorList>
    </citation>
    <scope>NUCLEOTIDE SEQUENCE [LARGE SCALE GENOMIC DNA]</scope>
    <source>
        <strain evidence="2">RB72</strain>
    </source>
</reference>
<keyword evidence="3" id="KW-1185">Reference proteome</keyword>
<comment type="caution">
    <text evidence="2">The sequence shown here is derived from an EMBL/GenBank/DDBJ whole genome shotgun (WGS) entry which is preliminary data.</text>
</comment>
<gene>
    <name evidence="2" type="ORF">Y717_08820</name>
</gene>
<organism evidence="2 3">
    <name type="scientific">Streptomyces scopuliridis RB72</name>
    <dbReference type="NCBI Taxonomy" id="1440053"/>
    <lineage>
        <taxon>Bacteria</taxon>
        <taxon>Bacillati</taxon>
        <taxon>Actinomycetota</taxon>
        <taxon>Actinomycetes</taxon>
        <taxon>Kitasatosporales</taxon>
        <taxon>Streptomycetaceae</taxon>
        <taxon>Streptomyces</taxon>
    </lineage>
</organism>
<dbReference type="AlphaFoldDB" id="A0A2T7T8C3"/>
<feature type="region of interest" description="Disordered" evidence="1">
    <location>
        <begin position="31"/>
        <end position="69"/>
    </location>
</feature>
<protein>
    <submittedName>
        <fullName evidence="2">Uncharacterized protein</fullName>
    </submittedName>
</protein>
<name>A0A2T7T8C3_9ACTN</name>
<dbReference type="EMBL" id="AZSP01000141">
    <property type="protein sequence ID" value="PVE11351.1"/>
    <property type="molecule type" value="Genomic_DNA"/>
</dbReference>
<proteinExistence type="predicted"/>
<evidence type="ECO:0000313" key="2">
    <source>
        <dbReference type="EMBL" id="PVE11351.1"/>
    </source>
</evidence>
<dbReference type="Proteomes" id="UP000245992">
    <property type="component" value="Unassembled WGS sequence"/>
</dbReference>
<evidence type="ECO:0000313" key="3">
    <source>
        <dbReference type="Proteomes" id="UP000245992"/>
    </source>
</evidence>
<evidence type="ECO:0000256" key="1">
    <source>
        <dbReference type="SAM" id="MobiDB-lite"/>
    </source>
</evidence>
<sequence length="117" mass="13081">MRQLLKSETVLAERESGLGTLDGCRQTQLVEPRAEPPAQPLRRDTGQYGTTPLRKGQTEQTQPLRRGTRPLCTLQSRTKSVQVHGLRITVQEIPATRFGEHKPVLLGRFLIEPATEA</sequence>